<evidence type="ECO:0000256" key="2">
    <source>
        <dbReference type="ARBA" id="ARBA00023157"/>
    </source>
</evidence>
<organism evidence="6 7">
    <name type="scientific">Crassostrea virginica</name>
    <name type="common">Eastern oyster</name>
    <dbReference type="NCBI Taxonomy" id="6565"/>
    <lineage>
        <taxon>Eukaryota</taxon>
        <taxon>Metazoa</taxon>
        <taxon>Spiralia</taxon>
        <taxon>Lophotrochozoa</taxon>
        <taxon>Mollusca</taxon>
        <taxon>Bivalvia</taxon>
        <taxon>Autobranchia</taxon>
        <taxon>Pteriomorphia</taxon>
        <taxon>Ostreida</taxon>
        <taxon>Ostreoidea</taxon>
        <taxon>Ostreidae</taxon>
        <taxon>Crassostrea</taxon>
    </lineage>
</organism>
<feature type="domain" description="ZP" evidence="5">
    <location>
        <begin position="10"/>
        <end position="260"/>
    </location>
</feature>
<dbReference type="Proteomes" id="UP000694844">
    <property type="component" value="Chromosome 5"/>
</dbReference>
<evidence type="ECO:0000256" key="1">
    <source>
        <dbReference type="ARBA" id="ARBA00022729"/>
    </source>
</evidence>
<name>A0A8B8ER90_CRAVI</name>
<dbReference type="RefSeq" id="XP_022342464.1">
    <property type="nucleotide sequence ID" value="XM_022486756.1"/>
</dbReference>
<evidence type="ECO:0000313" key="6">
    <source>
        <dbReference type="Proteomes" id="UP000694844"/>
    </source>
</evidence>
<evidence type="ECO:0000259" key="5">
    <source>
        <dbReference type="PROSITE" id="PS51034"/>
    </source>
</evidence>
<dbReference type="InterPro" id="IPR001507">
    <property type="entry name" value="ZP_dom"/>
</dbReference>
<dbReference type="InterPro" id="IPR048290">
    <property type="entry name" value="ZP_chr"/>
</dbReference>
<dbReference type="Pfam" id="PF00100">
    <property type="entry name" value="Zona_pellucida"/>
    <property type="match status" value="1"/>
</dbReference>
<dbReference type="PROSITE" id="PS51034">
    <property type="entry name" value="ZP_2"/>
    <property type="match status" value="1"/>
</dbReference>
<dbReference type="InterPro" id="IPR042235">
    <property type="entry name" value="ZP-C_dom"/>
</dbReference>
<keyword evidence="6" id="KW-1185">Reference proteome</keyword>
<dbReference type="GeneID" id="111136124"/>
<protein>
    <submittedName>
        <fullName evidence="7">Pancreatic secretory granule membrane major glycoprotein GP2-like</fullName>
    </submittedName>
</protein>
<dbReference type="Pfam" id="PF23344">
    <property type="entry name" value="ZP-N"/>
    <property type="match status" value="1"/>
</dbReference>
<dbReference type="PANTHER" id="PTHR14002:SF43">
    <property type="entry name" value="DELTA-LIKE PROTEIN"/>
    <property type="match status" value="1"/>
</dbReference>
<feature type="transmembrane region" description="Helical" evidence="4">
    <location>
        <begin position="288"/>
        <end position="310"/>
    </location>
</feature>
<dbReference type="InterPro" id="IPR055355">
    <property type="entry name" value="ZP-C"/>
</dbReference>
<reference evidence="7" key="1">
    <citation type="submission" date="2025-08" db="UniProtKB">
        <authorList>
            <consortium name="RefSeq"/>
        </authorList>
    </citation>
    <scope>IDENTIFICATION</scope>
    <source>
        <tissue evidence="7">Whole sample</tissue>
    </source>
</reference>
<dbReference type="Gene3D" id="2.60.40.4100">
    <property type="entry name" value="Zona pellucida, ZP-C domain"/>
    <property type="match status" value="1"/>
</dbReference>
<keyword evidence="3" id="KW-0325">Glycoprotein</keyword>
<evidence type="ECO:0000256" key="3">
    <source>
        <dbReference type="ARBA" id="ARBA00023180"/>
    </source>
</evidence>
<keyword evidence="1" id="KW-0732">Signal</keyword>
<evidence type="ECO:0000256" key="4">
    <source>
        <dbReference type="SAM" id="Phobius"/>
    </source>
</evidence>
<dbReference type="PRINTS" id="PR00023">
    <property type="entry name" value="ZPELLUCIDA"/>
</dbReference>
<dbReference type="KEGG" id="cvn:111136124"/>
<keyword evidence="4" id="KW-1133">Transmembrane helix</keyword>
<evidence type="ECO:0000313" key="7">
    <source>
        <dbReference type="RefSeq" id="XP_022342464.1"/>
    </source>
</evidence>
<proteinExistence type="predicted"/>
<keyword evidence="4" id="KW-0812">Transmembrane</keyword>
<dbReference type="AlphaFoldDB" id="A0A8B8ER90"/>
<dbReference type="Gene3D" id="2.60.40.3210">
    <property type="entry name" value="Zona pellucida, ZP-N domain"/>
    <property type="match status" value="1"/>
</dbReference>
<keyword evidence="2" id="KW-1015">Disulfide bond</keyword>
<dbReference type="SMART" id="SM00241">
    <property type="entry name" value="ZP"/>
    <property type="match status" value="1"/>
</dbReference>
<dbReference type="PANTHER" id="PTHR14002">
    <property type="entry name" value="ENDOGLIN/TGF-BETA RECEPTOR TYPE III"/>
    <property type="match status" value="1"/>
</dbReference>
<gene>
    <name evidence="7" type="primary">LOC111136124</name>
</gene>
<sequence length="322" mass="36073">MKMVERSDITCNADSIEVFLPKHLIPEISSITWLDPNCNIENNGTHYCSKVMHAKCGTSVTLSENNVVFENKIIAHSIETRSSILDFGKYPTEIPVKCIYPRKKMSVSSYRPIQQQVRVYEKRFGHLDIDMRQYETNQFLRPLEDLTTPRKLELNSNVFLRVGLLKENTPGLGIHLDTCIATKTPSPYDSLYIKLIENGCPTVKFVHLLPSPAKETRFSLRVFEFTSSRSDVVYIHCQVSVCSTNSSMCATDCSPANRKKRDLSLDSSHLLSTGPLMLVTDNAYPSNIMAKIITGTSVTVAMVAVVFAALSRRGKGARTKTI</sequence>
<dbReference type="OrthoDB" id="10063988at2759"/>
<keyword evidence="4" id="KW-0472">Membrane</keyword>
<dbReference type="InterPro" id="IPR055356">
    <property type="entry name" value="ZP-N"/>
</dbReference>
<accession>A0A8B8ER90</accession>